<proteinExistence type="predicted"/>
<feature type="compositionally biased region" description="Low complexity" evidence="1">
    <location>
        <begin position="49"/>
        <end position="74"/>
    </location>
</feature>
<feature type="region of interest" description="Disordered" evidence="1">
    <location>
        <begin position="40"/>
        <end position="161"/>
    </location>
</feature>
<dbReference type="AlphaFoldDB" id="A0AAD6Z576"/>
<gene>
    <name evidence="2" type="ORF">DFH08DRAFT_1088637</name>
</gene>
<name>A0AAD6Z576_9AGAR</name>
<keyword evidence="3" id="KW-1185">Reference proteome</keyword>
<feature type="compositionally biased region" description="Polar residues" evidence="1">
    <location>
        <begin position="128"/>
        <end position="137"/>
    </location>
</feature>
<comment type="caution">
    <text evidence="2">The sequence shown here is derived from an EMBL/GenBank/DDBJ whole genome shotgun (WGS) entry which is preliminary data.</text>
</comment>
<organism evidence="2 3">
    <name type="scientific">Mycena albidolilacea</name>
    <dbReference type="NCBI Taxonomy" id="1033008"/>
    <lineage>
        <taxon>Eukaryota</taxon>
        <taxon>Fungi</taxon>
        <taxon>Dikarya</taxon>
        <taxon>Basidiomycota</taxon>
        <taxon>Agaricomycotina</taxon>
        <taxon>Agaricomycetes</taxon>
        <taxon>Agaricomycetidae</taxon>
        <taxon>Agaricales</taxon>
        <taxon>Marasmiineae</taxon>
        <taxon>Mycenaceae</taxon>
        <taxon>Mycena</taxon>
    </lineage>
</organism>
<evidence type="ECO:0000256" key="1">
    <source>
        <dbReference type="SAM" id="MobiDB-lite"/>
    </source>
</evidence>
<feature type="compositionally biased region" description="Basic and acidic residues" evidence="1">
    <location>
        <begin position="87"/>
        <end position="99"/>
    </location>
</feature>
<evidence type="ECO:0000313" key="3">
    <source>
        <dbReference type="Proteomes" id="UP001218218"/>
    </source>
</evidence>
<reference evidence="2" key="1">
    <citation type="submission" date="2023-03" db="EMBL/GenBank/DDBJ databases">
        <title>Massive genome expansion in bonnet fungi (Mycena s.s.) driven by repeated elements and novel gene families across ecological guilds.</title>
        <authorList>
            <consortium name="Lawrence Berkeley National Laboratory"/>
            <person name="Harder C.B."/>
            <person name="Miyauchi S."/>
            <person name="Viragh M."/>
            <person name="Kuo A."/>
            <person name="Thoen E."/>
            <person name="Andreopoulos B."/>
            <person name="Lu D."/>
            <person name="Skrede I."/>
            <person name="Drula E."/>
            <person name="Henrissat B."/>
            <person name="Morin E."/>
            <person name="Kohler A."/>
            <person name="Barry K."/>
            <person name="LaButti K."/>
            <person name="Morin E."/>
            <person name="Salamov A."/>
            <person name="Lipzen A."/>
            <person name="Mereny Z."/>
            <person name="Hegedus B."/>
            <person name="Baldrian P."/>
            <person name="Stursova M."/>
            <person name="Weitz H."/>
            <person name="Taylor A."/>
            <person name="Grigoriev I.V."/>
            <person name="Nagy L.G."/>
            <person name="Martin F."/>
            <person name="Kauserud H."/>
        </authorList>
    </citation>
    <scope>NUCLEOTIDE SEQUENCE</scope>
    <source>
        <strain evidence="2">CBHHK002</strain>
    </source>
</reference>
<evidence type="ECO:0000313" key="2">
    <source>
        <dbReference type="EMBL" id="KAJ7307692.1"/>
    </source>
</evidence>
<protein>
    <submittedName>
        <fullName evidence="2">Uncharacterized protein</fullName>
    </submittedName>
</protein>
<dbReference type="Proteomes" id="UP001218218">
    <property type="component" value="Unassembled WGS sequence"/>
</dbReference>
<accession>A0AAD6Z576</accession>
<sequence length="161" mass="17157">MDALASTVACGSLGYAMDAARCTNRNRHAPLVRSAVQSSLATVRVQHKSATPSEPASSKSAPTSKPTPQSSKPSDNSKPVEATPPTHVDKRTSRPEEFARTSSATPRRLNDIARAPPELSSFGRKKSANPTSSSNHKTPVGKASVLSPRSCSRWLPRGRTR</sequence>
<dbReference type="EMBL" id="JARIHO010000088">
    <property type="protein sequence ID" value="KAJ7307692.1"/>
    <property type="molecule type" value="Genomic_DNA"/>
</dbReference>